<dbReference type="Gene3D" id="3.40.50.2000">
    <property type="entry name" value="Glycogen Phosphorylase B"/>
    <property type="match status" value="2"/>
</dbReference>
<sequence length="362" mass="41485">MANEKSTYADENNERLTVLCVSLSDVGHVNTVLGIANALKRKNHRVVYATDKSWEGKFIKFGIEEQLFDEKQFGDEKNGSNRNPTDFVDELYDAMKMPLIKRLSKKVPMFISRFHGTVAQRESLLKIVSKVKPGVILVDNLVPYPCLIETNLPLVYVFSANPLKAFDDERLPPATMGLPINDNSDWASARKIIKETEEPVRKEMNKVFREFNLPLLRENRTQFVSTNLNVYVYPKPLMEDYLRLCPLGDEWIGLDHSIRESDESFELPPNFKSENDKLIFLSLGSIASRLFQLMSRLVKILSKCKHKVIVVTGKFHDKYELANNMWGQPFLPQLEVLPLVDLVITHGGNNTFIETLYFGKPM</sequence>
<dbReference type="PANTHER" id="PTHR48043">
    <property type="entry name" value="EG:EG0003.4 PROTEIN-RELATED"/>
    <property type="match status" value="1"/>
</dbReference>
<feature type="domain" description="Glycosyl transferase family 28 C-terminal" evidence="4">
    <location>
        <begin position="290"/>
        <end position="362"/>
    </location>
</feature>
<dbReference type="AlphaFoldDB" id="A0A443R645"/>
<comment type="similarity">
    <text evidence="1">Belongs to the UDP-glycosyltransferase family.</text>
</comment>
<evidence type="ECO:0000256" key="3">
    <source>
        <dbReference type="ARBA" id="ARBA00022679"/>
    </source>
</evidence>
<dbReference type="SUPFAM" id="SSF53756">
    <property type="entry name" value="UDP-Glycosyltransferase/glycogen phosphorylase"/>
    <property type="match status" value="1"/>
</dbReference>
<dbReference type="Pfam" id="PF04101">
    <property type="entry name" value="Glyco_tran_28_C"/>
    <property type="match status" value="1"/>
</dbReference>
<dbReference type="InterPro" id="IPR050271">
    <property type="entry name" value="UDP-glycosyltransferase"/>
</dbReference>
<evidence type="ECO:0000313" key="6">
    <source>
        <dbReference type="Proteomes" id="UP000285301"/>
    </source>
</evidence>
<evidence type="ECO:0000256" key="1">
    <source>
        <dbReference type="ARBA" id="ARBA00009995"/>
    </source>
</evidence>
<protein>
    <submittedName>
        <fullName evidence="5">Glycosyl transferase-like protein</fullName>
    </submittedName>
</protein>
<dbReference type="OrthoDB" id="5835829at2759"/>
<keyword evidence="6" id="KW-1185">Reference proteome</keyword>
<dbReference type="GO" id="GO:0016758">
    <property type="term" value="F:hexosyltransferase activity"/>
    <property type="evidence" value="ECO:0007669"/>
    <property type="project" value="InterPro"/>
</dbReference>
<dbReference type="Proteomes" id="UP000285301">
    <property type="component" value="Unassembled WGS sequence"/>
</dbReference>
<accession>A0A443R645</accession>
<evidence type="ECO:0000259" key="4">
    <source>
        <dbReference type="Pfam" id="PF04101"/>
    </source>
</evidence>
<reference evidence="5 6" key="1">
    <citation type="journal article" date="2018" name="Gigascience">
        <title>Genomes of trombidid mites reveal novel predicted allergens and laterally-transferred genes associated with secondary metabolism.</title>
        <authorList>
            <person name="Dong X."/>
            <person name="Chaisiri K."/>
            <person name="Xia D."/>
            <person name="Armstrong S.D."/>
            <person name="Fang Y."/>
            <person name="Donnelly M.J."/>
            <person name="Kadowaki T."/>
            <person name="McGarry J.W."/>
            <person name="Darby A.C."/>
            <person name="Makepeace B.L."/>
        </authorList>
    </citation>
    <scope>NUCLEOTIDE SEQUENCE [LARGE SCALE GENOMIC DNA]</scope>
    <source>
        <strain evidence="5">UoL-WK</strain>
    </source>
</reference>
<comment type="caution">
    <text evidence="5">The sequence shown here is derived from an EMBL/GenBank/DDBJ whole genome shotgun (WGS) entry which is preliminary data.</text>
</comment>
<evidence type="ECO:0000256" key="2">
    <source>
        <dbReference type="ARBA" id="ARBA00022676"/>
    </source>
</evidence>
<keyword evidence="2" id="KW-0328">Glycosyltransferase</keyword>
<keyword evidence="3 5" id="KW-0808">Transferase</keyword>
<proteinExistence type="inferred from homology"/>
<dbReference type="EMBL" id="NCKU01001979">
    <property type="protein sequence ID" value="RWS10744.1"/>
    <property type="molecule type" value="Genomic_DNA"/>
</dbReference>
<organism evidence="5 6">
    <name type="scientific">Dinothrombium tinctorium</name>
    <dbReference type="NCBI Taxonomy" id="1965070"/>
    <lineage>
        <taxon>Eukaryota</taxon>
        <taxon>Metazoa</taxon>
        <taxon>Ecdysozoa</taxon>
        <taxon>Arthropoda</taxon>
        <taxon>Chelicerata</taxon>
        <taxon>Arachnida</taxon>
        <taxon>Acari</taxon>
        <taxon>Acariformes</taxon>
        <taxon>Trombidiformes</taxon>
        <taxon>Prostigmata</taxon>
        <taxon>Anystina</taxon>
        <taxon>Parasitengona</taxon>
        <taxon>Trombidioidea</taxon>
        <taxon>Trombidiidae</taxon>
        <taxon>Dinothrombium</taxon>
    </lineage>
</organism>
<evidence type="ECO:0000313" key="5">
    <source>
        <dbReference type="EMBL" id="RWS10744.1"/>
    </source>
</evidence>
<dbReference type="InterPro" id="IPR007235">
    <property type="entry name" value="Glyco_trans_28_C"/>
</dbReference>
<dbReference type="PANTHER" id="PTHR48043:SF145">
    <property type="entry name" value="FI06409P-RELATED"/>
    <property type="match status" value="1"/>
</dbReference>
<gene>
    <name evidence="5" type="ORF">B4U79_07795</name>
</gene>
<feature type="non-terminal residue" evidence="5">
    <location>
        <position position="362"/>
    </location>
</feature>
<name>A0A443R645_9ACAR</name>